<dbReference type="GO" id="GO:0030246">
    <property type="term" value="F:carbohydrate binding"/>
    <property type="evidence" value="ECO:0007669"/>
    <property type="project" value="InterPro"/>
</dbReference>
<dbReference type="Pfam" id="PF14498">
    <property type="entry name" value="Glyco_hyd_65N_2"/>
    <property type="match status" value="1"/>
</dbReference>
<dbReference type="Pfam" id="PF02368">
    <property type="entry name" value="Big_2"/>
    <property type="match status" value="1"/>
</dbReference>
<comment type="caution">
    <text evidence="12">The sequence shown here is derived from an EMBL/GenBank/DDBJ whole genome shotgun (WGS) entry which is preliminary data.</text>
</comment>
<reference evidence="12" key="1">
    <citation type="submission" date="2020-08" db="EMBL/GenBank/DDBJ databases">
        <title>Genome public.</title>
        <authorList>
            <person name="Liu C."/>
            <person name="Sun Q."/>
        </authorList>
    </citation>
    <scope>NUCLEOTIDE SEQUENCE</scope>
    <source>
        <strain evidence="12">NSJ-52</strain>
    </source>
</reference>
<dbReference type="Gene3D" id="2.70.98.10">
    <property type="match status" value="1"/>
</dbReference>
<dbReference type="Pfam" id="PF17451">
    <property type="entry name" value="Glyco_hyd_101C"/>
    <property type="match status" value="1"/>
</dbReference>
<keyword evidence="13" id="KW-1185">Reference proteome</keyword>
<dbReference type="Gene3D" id="2.60.120.560">
    <property type="entry name" value="Exo-inulinase, domain 1"/>
    <property type="match status" value="2"/>
</dbReference>
<dbReference type="InterPro" id="IPR013783">
    <property type="entry name" value="Ig-like_fold"/>
</dbReference>
<dbReference type="SUPFAM" id="SSF49899">
    <property type="entry name" value="Concanavalin A-like lectins/glucanases"/>
    <property type="match status" value="1"/>
</dbReference>
<dbReference type="SUPFAM" id="SSF49265">
    <property type="entry name" value="Fibronectin type III"/>
    <property type="match status" value="1"/>
</dbReference>
<dbReference type="InterPro" id="IPR013320">
    <property type="entry name" value="ConA-like_dom_sf"/>
</dbReference>
<protein>
    <submittedName>
        <fullName evidence="12">Glycoside hydrolase N-terminal domain-containing protein</fullName>
    </submittedName>
</protein>
<proteinExistence type="predicted"/>
<keyword evidence="7" id="KW-0624">Polysaccharide degradation</keyword>
<feature type="domain" description="SLH" evidence="11">
    <location>
        <begin position="3809"/>
        <end position="3872"/>
    </location>
</feature>
<dbReference type="Gene3D" id="2.60.40.1080">
    <property type="match status" value="2"/>
</dbReference>
<dbReference type="SMART" id="SM00635">
    <property type="entry name" value="BID_2"/>
    <property type="match status" value="2"/>
</dbReference>
<evidence type="ECO:0000259" key="11">
    <source>
        <dbReference type="PROSITE" id="PS51272"/>
    </source>
</evidence>
<dbReference type="PROSITE" id="PS50853">
    <property type="entry name" value="FN3"/>
    <property type="match status" value="1"/>
</dbReference>
<dbReference type="InterPro" id="IPR014756">
    <property type="entry name" value="Ig_E-set"/>
</dbReference>
<evidence type="ECO:0000256" key="1">
    <source>
        <dbReference type="ARBA" id="ARBA00022729"/>
    </source>
</evidence>
<dbReference type="Gene3D" id="2.60.120.260">
    <property type="entry name" value="Galactose-binding domain-like"/>
    <property type="match status" value="4"/>
</dbReference>
<dbReference type="InterPro" id="IPR036116">
    <property type="entry name" value="FN3_sf"/>
</dbReference>
<name>A0A8J6JJC8_9FIRM</name>
<dbReference type="PANTHER" id="PTHR31084">
    <property type="entry name" value="ALPHA-L-FUCOSIDASE 2"/>
    <property type="match status" value="1"/>
</dbReference>
<feature type="domain" description="Fibronectin type-III" evidence="10">
    <location>
        <begin position="1777"/>
        <end position="1867"/>
    </location>
</feature>
<evidence type="ECO:0000256" key="4">
    <source>
        <dbReference type="ARBA" id="ARBA00023157"/>
    </source>
</evidence>
<keyword evidence="1" id="KW-0732">Signal</keyword>
<dbReference type="InterPro" id="IPR000421">
    <property type="entry name" value="FA58C"/>
</dbReference>
<evidence type="ECO:0000256" key="8">
    <source>
        <dbReference type="SAM" id="MobiDB-lite"/>
    </source>
</evidence>
<keyword evidence="5" id="KW-0119">Carbohydrate metabolism</keyword>
<dbReference type="InterPro" id="IPR049314">
    <property type="entry name" value="GH101_dom-5"/>
</dbReference>
<dbReference type="SMART" id="SM00560">
    <property type="entry name" value="LamGL"/>
    <property type="match status" value="1"/>
</dbReference>
<dbReference type="Proteomes" id="UP000607645">
    <property type="component" value="Unassembled WGS sequence"/>
</dbReference>
<dbReference type="Gene3D" id="1.20.1270.90">
    <property type="entry name" value="AF1782-like"/>
    <property type="match status" value="1"/>
</dbReference>
<dbReference type="InterPro" id="IPR003961">
    <property type="entry name" value="FN3_dom"/>
</dbReference>
<dbReference type="Pfam" id="PF21307">
    <property type="entry name" value="Glyco_hydro_95_C"/>
    <property type="match status" value="1"/>
</dbReference>
<dbReference type="InterPro" id="IPR003343">
    <property type="entry name" value="Big_2"/>
</dbReference>
<dbReference type="InterPro" id="IPR027414">
    <property type="entry name" value="GH95_N_dom"/>
</dbReference>
<dbReference type="Pfam" id="PF13385">
    <property type="entry name" value="Laminin_G_3"/>
    <property type="match status" value="1"/>
</dbReference>
<dbReference type="InterPro" id="IPR013780">
    <property type="entry name" value="Glyco_hydro_b"/>
</dbReference>
<dbReference type="InterPro" id="IPR001119">
    <property type="entry name" value="SLH_dom"/>
</dbReference>
<evidence type="ECO:0000256" key="2">
    <source>
        <dbReference type="ARBA" id="ARBA00022737"/>
    </source>
</evidence>
<dbReference type="SUPFAM" id="SSF49373">
    <property type="entry name" value="Invasin/intimin cell-adhesion fragments"/>
    <property type="match status" value="1"/>
</dbReference>
<dbReference type="Gene3D" id="2.70.98.50">
    <property type="entry name" value="putative glycoside hydrolase family protein from bacillus halodurans"/>
    <property type="match status" value="1"/>
</dbReference>
<evidence type="ECO:0000256" key="5">
    <source>
        <dbReference type="ARBA" id="ARBA00023277"/>
    </source>
</evidence>
<dbReference type="SMART" id="SM00060">
    <property type="entry name" value="FN3"/>
    <property type="match status" value="1"/>
</dbReference>
<dbReference type="CDD" id="cd00063">
    <property type="entry name" value="FN3"/>
    <property type="match status" value="1"/>
</dbReference>
<gene>
    <name evidence="12" type="ORF">H8S62_02050</name>
</gene>
<feature type="domain" description="SLH" evidence="11">
    <location>
        <begin position="3917"/>
        <end position="3975"/>
    </location>
</feature>
<dbReference type="InterPro" id="IPR008964">
    <property type="entry name" value="Invasin/intimin_cell_adhesion"/>
</dbReference>
<dbReference type="Pfam" id="PF22124">
    <property type="entry name" value="Glyco_hydro_95_cat"/>
    <property type="match status" value="1"/>
</dbReference>
<evidence type="ECO:0000259" key="10">
    <source>
        <dbReference type="PROSITE" id="PS50853"/>
    </source>
</evidence>
<dbReference type="Gene3D" id="2.60.40.1180">
    <property type="entry name" value="Golgi alpha-mannosidase II"/>
    <property type="match status" value="1"/>
</dbReference>
<evidence type="ECO:0000256" key="6">
    <source>
        <dbReference type="ARBA" id="ARBA00023295"/>
    </source>
</evidence>
<dbReference type="Gene3D" id="1.50.10.10">
    <property type="match status" value="1"/>
</dbReference>
<dbReference type="InterPro" id="IPR040633">
    <property type="entry name" value="Gal_mutarotas_3"/>
</dbReference>
<dbReference type="InterPro" id="IPR049053">
    <property type="entry name" value="AFCA-like_C"/>
</dbReference>
<dbReference type="InterPro" id="IPR025706">
    <property type="entry name" value="Endoa_GalNAc"/>
</dbReference>
<evidence type="ECO:0000256" key="3">
    <source>
        <dbReference type="ARBA" id="ARBA00023001"/>
    </source>
</evidence>
<dbReference type="Pfam" id="PF00395">
    <property type="entry name" value="SLH"/>
    <property type="match status" value="2"/>
</dbReference>
<dbReference type="SUPFAM" id="SSF48208">
    <property type="entry name" value="Six-hairpin glycosidases"/>
    <property type="match status" value="1"/>
</dbReference>
<dbReference type="GO" id="GO:0033926">
    <property type="term" value="F:endo-alpha-N-acetylgalactosaminidase activity"/>
    <property type="evidence" value="ECO:0007669"/>
    <property type="project" value="InterPro"/>
</dbReference>
<feature type="region of interest" description="Disordered" evidence="8">
    <location>
        <begin position="3694"/>
        <end position="3713"/>
    </location>
</feature>
<dbReference type="InterPro" id="IPR054363">
    <property type="entry name" value="GH95_cat"/>
</dbReference>
<evidence type="ECO:0000313" key="13">
    <source>
        <dbReference type="Proteomes" id="UP000607645"/>
    </source>
</evidence>
<accession>A0A8J6JJC8</accession>
<dbReference type="Pfam" id="PF18080">
    <property type="entry name" value="Gal_mutarotas_3"/>
    <property type="match status" value="1"/>
</dbReference>
<evidence type="ECO:0000256" key="7">
    <source>
        <dbReference type="ARBA" id="ARBA00023326"/>
    </source>
</evidence>
<keyword evidence="6" id="KW-0326">Glycosidase</keyword>
<dbReference type="Gene3D" id="2.60.40.10">
    <property type="entry name" value="Immunoglobulins"/>
    <property type="match status" value="3"/>
</dbReference>
<dbReference type="Gene3D" id="2.60.40.1220">
    <property type="match status" value="1"/>
</dbReference>
<keyword evidence="12" id="KW-0378">Hydrolase</keyword>
<dbReference type="InterPro" id="IPR012341">
    <property type="entry name" value="6hp_glycosidase-like_sf"/>
</dbReference>
<dbReference type="PROSITE" id="PS51272">
    <property type="entry name" value="SLH"/>
    <property type="match status" value="2"/>
</dbReference>
<dbReference type="GO" id="GO:0004560">
    <property type="term" value="F:alpha-L-fucosidase activity"/>
    <property type="evidence" value="ECO:0007669"/>
    <property type="project" value="TreeGrafter"/>
</dbReference>
<dbReference type="InterPro" id="IPR014755">
    <property type="entry name" value="Cu-Rt/internalin_Ig-like"/>
</dbReference>
<dbReference type="Pfam" id="PF12905">
    <property type="entry name" value="Glyco_hydro_101"/>
    <property type="match status" value="1"/>
</dbReference>
<dbReference type="GO" id="GO:0030245">
    <property type="term" value="P:cellulose catabolic process"/>
    <property type="evidence" value="ECO:0007669"/>
    <property type="project" value="UniProtKB-KW"/>
</dbReference>
<dbReference type="InterPro" id="IPR035364">
    <property type="entry name" value="Beta_sandwich_GH101"/>
</dbReference>
<dbReference type="InterPro" id="IPR005102">
    <property type="entry name" value="Carbo-bd_X2"/>
</dbReference>
<dbReference type="Pfam" id="PF22633">
    <property type="entry name" value="F5_F8_type_C_2"/>
    <property type="match status" value="1"/>
</dbReference>
<feature type="compositionally biased region" description="Basic and acidic residues" evidence="8">
    <location>
        <begin position="3702"/>
        <end position="3712"/>
    </location>
</feature>
<evidence type="ECO:0000313" key="12">
    <source>
        <dbReference type="EMBL" id="MBC5735794.1"/>
    </source>
</evidence>
<keyword evidence="3" id="KW-0136">Cellulose degradation</keyword>
<dbReference type="Pfam" id="PF21466">
    <property type="entry name" value="GH101_dom-5"/>
    <property type="match status" value="1"/>
</dbReference>
<dbReference type="SUPFAM" id="SSF49785">
    <property type="entry name" value="Galactose-binding domain-like"/>
    <property type="match status" value="2"/>
</dbReference>
<dbReference type="InterPro" id="IPR014718">
    <property type="entry name" value="GH-type_carb-bd"/>
</dbReference>
<dbReference type="InterPro" id="IPR008928">
    <property type="entry name" value="6-hairpin_glycosidase_sf"/>
</dbReference>
<dbReference type="PROSITE" id="PS50022">
    <property type="entry name" value="FA58C_3"/>
    <property type="match status" value="1"/>
</dbReference>
<dbReference type="InterPro" id="IPR006558">
    <property type="entry name" value="LamG-like"/>
</dbReference>
<organism evidence="12 13">
    <name type="scientific">Lawsonibacter faecis</name>
    <dbReference type="NCBI Taxonomy" id="2763052"/>
    <lineage>
        <taxon>Bacteria</taxon>
        <taxon>Bacillati</taxon>
        <taxon>Bacillota</taxon>
        <taxon>Clostridia</taxon>
        <taxon>Eubacteriales</taxon>
        <taxon>Oscillospiraceae</taxon>
        <taxon>Lawsonibacter</taxon>
    </lineage>
</organism>
<dbReference type="Pfam" id="PF03442">
    <property type="entry name" value="CBM_X2"/>
    <property type="match status" value="2"/>
</dbReference>
<feature type="domain" description="F5/8 type C" evidence="9">
    <location>
        <begin position="44"/>
        <end position="211"/>
    </location>
</feature>
<keyword evidence="4" id="KW-1015">Disulfide bond</keyword>
<sequence length="3975" mass="429495">MSRERVIRPLALFLAFVMCISMLPVSAMTQEYKDELIVPADELARSSTLITPEEVIAGSTYPSSAHIETKNLIDGSGMSDDSLTATCSNSKTDGSHWHTDVNPGANAWVQVDLGQVYELEELWVWNMNQAEANGRGFKNVKIEYSETGVNGSWTALVKPADMPFTDGSSDYPFQFAQASGQEGQAATNLNDGSNTPVNFGGASARYVKLTADPDGVSGTWGNDGYYGLSELRFTGRPTSGVELNIVTYALENLVKDQNVPTAIAEGETLEFTLSTPPGYNLPETVEIVMDGITLVAPTDYTYDNATGAINVPSIKGDVVITASGVGEATPPVDAGVWKMQKFGGDADIEIKEGWIVPDSEGVGFSIDYGAVYQDNDGSVAIYDSTAPTYRDSILELDFTVTGETGEKIQTAFFPRFKSGKNCTGFAVGEPAQIQHSYQVNGNEGWPGVSNELAMSFAVGTTYHLKFITIGNSMAVYVGSGAEQKRLTTFNTASEIDEGGYGFRIWGQVTDKTVHIANIVRSEYIQSALGKNEVVIKTEDWGTGDVTIPLTLGAGDSVKSITNGMEELTLSTDYIVSDDSITLNKSYIASVSNSFTLKVAFTKGSETAFAVTKLENTRTEYVWTPDKGADEWTKLFGKGTFVMTEDSGAMHITGNVALMNVNFPLTRDGEVEITLQALNDDFQAGILFRGESVGNTWQGVQHDDDYALMKWFFKNNDGINTQIHGDGSFSLSRAGEADTKLKARIQGDTVTIWIDDQFMYTGTVSQANASLGRMGLLTGNNCEILVKKVIFRTVLPTLLEADDSDTTTIAKGGLTVSLASDFPRVKEYALNGKILKGTEFKHNYVTINTVDYPAAATATVTSDSVTYHIVPDGSEVTFDVSFTVLDGNVLDMHIKNISEPDGELVYSLGLPNQPLISANSTQTGAKLDAAGFQESFGSFHQSKLGESHYTISEDKVSKTADTVATIPVITTSELSASMANNVLLNIQEFKFRAFDLPGGGVSAGFWNNEFMYRGLDGEKIFPIASEPEEPDLYCKVVLTEDTNEDDILDWQDGANALKTIISDKIPGGDQAARSFFEVGYNFVSEAQQPFLQVEDNLKRMSNLIDGFDQILVLKGYANEGHDSAHADYDDINKRAGGAKDLSVMSEAIEEINSTFGVHINHTEAYPEAAMYNDHVISNKNAWAWMDQSKNIRREADILNTNEGQSTMDERLDSMFAKASNNGTTPGIGFVYVDTYTDDRWCETRLADALIRNGAMIGTENQNDFDRYNNWVHWPEISATGMHHFVYNTQKDVYNNSGLYWGGYGRSASFMSWQHNTSINPVVEQFYTNQLPQKYLMCHDVRKQTDGEAFFAGNVRTTSDYKIYKDEHLIAGDGKIFIPWFAKDSTTRNPDEAAKIYHWNSAGGSSTWYLPASWSNQATVQLYQLTQTGKVLVDGALAVTSGQITIDAQSKTPYVVYPGSATVDLSATDWSVGSSIKDTGFNSRDFSIWQDSGEADIQFNDNGDGVSILTISGTEAGQISQTMTGLTPGQKYRAIIWAGSENGKTARITVKDGDKVYSNYVDQTVRANNCFDTYARNMRVDRLWVDFTATETTAEIVLSADACENATGKATFMQSRIVETADPGFPTSDPTKNYAAYETFEYVEQGGTGVFTPEGGGDGGYHLSGSHPPYTDDAIATGPNGEVSTFSLKKQGGQMRTRPSTMRLMPNTEYTLELDALGSGTVEIVSEADGNDKPMRENFSKGHTKLNFTTGDKLDYIARIEGGFVIDNFQVYSVADPTPPTTPTLTAEPADDGTSVTLNWTAATDEDSGISGYIVYRNGIQIARVGTVVTYTDVDVQANTTYSYEVSAVNSGNTEGSKSDVAKVEIGDDTTAPKLLSSELKNGNIILTFNERLDKESAEALTNYTFSGAVNAVTAIASGKMVTLTITGMGAAETVTLTISGVKDLSGNPTDGVEVTLSYLFHYFKFDETEGLTAVDSAGHENAVKADTVKVTDGKTGKAAQFSANGYADVSGAGLVDQNTFTLSAWIKWDGKTGESQTIFSNGASGDPSSHGIWFHIRNDSRLWASSNQCGDLNSGDKTIPVGEWVHVAAVRRSDGNDLYLNGEKVASNNVPDDMSGYNSKLRIGGNYNTSNSLLHKFKGAIDEFKIYTSALSEAEVRALAKEGMPPQIIDTDLTAVQSAGRAMSARVDFNGAGVTSIKDDGSELVLGQDYSASNTAVTFTGAYLNTLVIGVHTLTVTFDDAAATTGSIVITVEAVRPGVHLNQRFVRLEEDTTTQLKADVVPVGGDIIWSTSDSAVAEVDGDGLITAKAPGTAVVTAASGSACANCTVVVDGYLRTWYTKPANDWAREALPIGNGNLGGMVFGKTDKEQIQVNEITLWSKGNGYQGGNVEGAWKNLKDIQNAMFERVDGDYSGINVGGILGNQAGCGAYQTLGDIYLDFDGAARTATPENYLRELDLQDGMVRVSYENSGIHFAREYMASYPGNVMAIRLTADQENTLSFTLDYDPGSGRTAITDKAEGDSVLYQGKVTAGGMAFAVQLKVVAPDADIICNNDGTITVKDGEDVLILMSAGTNYDITESNNIKNIADFQTADGDYLNNNDPDGAAAAQTVADRLNAAAQKGFTALLKAHLDDYQEIMGRVSLDLGDKDKASLPTDELLTSYKQERSAYAETLLFQFGRYLLLSSSRDSLPANLQGIWNNSNNPGWNSDYHFNVNLQMNYWPAFVTNMSETGMPLVNYMDSLRKPGNVTAREHFGVEKGWVVNTEANPFGKTAPGNDFSWGFTPGSGAWTCQNLWDYYLYTQDPEVLEAIYPILKEGAEFWLGYLVEDPRTRVDGIEGTGELVTAPGGSSEHGPIGVGTTYDMSLAYMEMSYTVEAAKLLGRDAELQVQIEAALPRMHPFWIGADGQLKEWREESGYSSMPGTDPLHRHLSHLLGMHPGNLISKENSSFSEYYDAAVRALELRDDGSSSVGWSMAQKGNIFARVGNGEMALHHMNLLLTRGLGNNLLDIYVHPGWGDIFQVEANMGYTAGVAEMLIQSHQGYIQPLPALPEEWADGSYTGLVARGNFETDAVWADGSLTDFTIRSGSGGECVVRYPNISKATLTGADFTVVDANTVKFNTVKDGEYTFINIPAYKPVREITVASPSGVTLLEQAGQTIQLTAEVAPVDASDLGVTWKATKLNGTPTQSVVIDQNGLLTAMETLARETVKVTAVAKDGSATKGEILIMVVTDRTAGESKNVVLSQPVTMTGAEIYGRPDLKLEHVNDGNLSTRMAIAGDGQTNADIVFEFELDGAKVIDRVDLYEYLDRNWGTNGRIDKLTVEIPEGDNWKLVAAKETPDDGSGNGSRLLSITFDPVTADVVRVIATDNDLSSPTIWEVEVYGTELATKPANKAVLISKLKESASLTEEDFNGVTGGWSNYVKARTDAIAAANNPAVTQKQVDDVLSALTEAIEAGEQPPVHDHTLTHHAAVAATCTTAGNVEYWQCTGCAKRFSDENGNNEITVIEVPALGHAYGEWSVTTPATCTAKGVETRTCANDTTHQEIRDIPMLKHAYVWKHDDVQHWKLCTVGSEIDESTRAIHIWELNKDASAEIEDHYDCLCGAVKVVDKAALSEAILAVKEDRKDIVVNDGTPFDVPYGTKFVSAETMAVLDTAIAAAETAMNTVESDAEVTAAVEALNAAATVFTSAIQTGSYLPPYTPPNGKTDKETVKNEDGSTITTVTDKKTGDKIITTTYPDGSKVVTTAPKDGEAVSKVTVPAGKTSIVTIPDTGNVPVIMNEDGTEDIIEFSIVCEDGVKFLADKNMTVKVIDNSKTFADVAVSHWAADSVQFVASRELFTGTGNDVFDPMGAMTRAMLVTVLARLDGQDTEGGETWYSKAMNWGVKTGVTDGTAPESNITREQLAVMLYRYAKAEKTQADLSGFADSGSISDWASDAMNWAVVEGIITGKTGGKLDPSGLASRAEVAAMLQRFIESILK</sequence>
<dbReference type="InterPro" id="IPR008979">
    <property type="entry name" value="Galactose-bd-like_sf"/>
</dbReference>
<dbReference type="SUPFAM" id="SSF81296">
    <property type="entry name" value="E set domains"/>
    <property type="match status" value="2"/>
</dbReference>
<keyword evidence="2" id="KW-0677">Repeat</keyword>
<evidence type="ECO:0000259" key="9">
    <source>
        <dbReference type="PROSITE" id="PS50022"/>
    </source>
</evidence>
<dbReference type="EMBL" id="JACOPQ010000001">
    <property type="protein sequence ID" value="MBC5735794.1"/>
    <property type="molecule type" value="Genomic_DNA"/>
</dbReference>
<dbReference type="Gene3D" id="2.60.120.200">
    <property type="match status" value="1"/>
</dbReference>
<dbReference type="PANTHER" id="PTHR31084:SF19">
    <property type="entry name" value="GLYCOSYL HYDROLASE FAMILY 95 N-TERMINAL DOMAIN-CONTAINING PROTEIN"/>
    <property type="match status" value="1"/>
</dbReference>
<dbReference type="RefSeq" id="WP_186918322.1">
    <property type="nucleotide sequence ID" value="NZ_JACOPQ010000001.1"/>
</dbReference>
<dbReference type="Gene3D" id="3.20.20.80">
    <property type="entry name" value="Glycosidases"/>
    <property type="match status" value="1"/>
</dbReference>
<dbReference type="Gene3D" id="1.20.1270.70">
    <property type="entry name" value="Designed single chain three-helix bundle"/>
    <property type="match status" value="1"/>
</dbReference>